<accession>A0ABM0P9R9</accession>
<dbReference type="Proteomes" id="UP000694861">
    <property type="component" value="Linkage group LG6"/>
</dbReference>
<dbReference type="GeneID" id="103335166"/>
<reference evidence="2" key="1">
    <citation type="journal article" date="2012" name="Nat. Commun.">
        <title>The genome of Prunus mume.</title>
        <authorList>
            <person name="Zhang Q."/>
            <person name="Chen W."/>
            <person name="Sun L."/>
            <person name="Zhao F."/>
            <person name="Huang B."/>
            <person name="Yang W."/>
            <person name="Tao Y."/>
            <person name="Wang J."/>
            <person name="Yuan Z."/>
            <person name="Fan G."/>
            <person name="Xing Z."/>
            <person name="Han C."/>
            <person name="Pan H."/>
            <person name="Zhong X."/>
            <person name="Shi W."/>
            <person name="Liang X."/>
            <person name="Du D."/>
            <person name="Sun F."/>
            <person name="Xu Z."/>
            <person name="Hao R."/>
            <person name="Lv T."/>
            <person name="Lv Y."/>
            <person name="Zheng Z."/>
            <person name="Sun M."/>
            <person name="Luo L."/>
            <person name="Cai M."/>
            <person name="Gao Y."/>
            <person name="Wang J."/>
            <person name="Yin Y."/>
            <person name="Xu X."/>
            <person name="Cheng T."/>
            <person name="Wang J."/>
        </authorList>
    </citation>
    <scope>NUCLEOTIDE SEQUENCE [LARGE SCALE GENOMIC DNA]</scope>
</reference>
<organism evidence="2 3">
    <name type="scientific">Prunus mume</name>
    <name type="common">Japanese apricot</name>
    <name type="synonym">Armeniaca mume</name>
    <dbReference type="NCBI Taxonomy" id="102107"/>
    <lineage>
        <taxon>Eukaryota</taxon>
        <taxon>Viridiplantae</taxon>
        <taxon>Streptophyta</taxon>
        <taxon>Embryophyta</taxon>
        <taxon>Tracheophyta</taxon>
        <taxon>Spermatophyta</taxon>
        <taxon>Magnoliopsida</taxon>
        <taxon>eudicotyledons</taxon>
        <taxon>Gunneridae</taxon>
        <taxon>Pentapetalae</taxon>
        <taxon>rosids</taxon>
        <taxon>fabids</taxon>
        <taxon>Rosales</taxon>
        <taxon>Rosaceae</taxon>
        <taxon>Amygdaloideae</taxon>
        <taxon>Amygdaleae</taxon>
        <taxon>Prunus</taxon>
    </lineage>
</organism>
<proteinExistence type="predicted"/>
<evidence type="ECO:0000313" key="3">
    <source>
        <dbReference type="RefSeq" id="XP_008236395.1"/>
    </source>
</evidence>
<feature type="coiled-coil region" evidence="1">
    <location>
        <begin position="58"/>
        <end position="110"/>
    </location>
</feature>
<reference evidence="3" key="2">
    <citation type="submission" date="2025-08" db="UniProtKB">
        <authorList>
            <consortium name="RefSeq"/>
        </authorList>
    </citation>
    <scope>IDENTIFICATION</scope>
</reference>
<evidence type="ECO:0000313" key="2">
    <source>
        <dbReference type="Proteomes" id="UP000694861"/>
    </source>
</evidence>
<sequence length="136" mass="15734">MFPTNNHCHNNHLFKLLCSIQGDATTHLKQCEFFRWSDEPAPTGDRETDEQNLIRHECIRLQESLNEIQQELDCERTEWGREKSELTSQLSTLQSELDALKKRIKIANESDLMPPLDKLSIADDKDDDALVLHTVC</sequence>
<name>A0ABM0P9R9_PRUMU</name>
<protein>
    <submittedName>
        <fullName evidence="3">Uncharacterized protein LOC103335166 isoform X3</fullName>
    </submittedName>
</protein>
<gene>
    <name evidence="3" type="primary">LOC103335166</name>
</gene>
<evidence type="ECO:0000256" key="1">
    <source>
        <dbReference type="SAM" id="Coils"/>
    </source>
</evidence>
<keyword evidence="2" id="KW-1185">Reference proteome</keyword>
<keyword evidence="1" id="KW-0175">Coiled coil</keyword>
<dbReference type="RefSeq" id="XP_008236395.1">
    <property type="nucleotide sequence ID" value="XM_008238173.2"/>
</dbReference>